<keyword evidence="1" id="KW-0812">Transmembrane</keyword>
<dbReference type="EMBL" id="GL377702">
    <property type="protein sequence ID" value="EFJ06367.1"/>
    <property type="molecule type" value="Genomic_DNA"/>
</dbReference>
<dbReference type="KEGG" id="smo:SELMODRAFT_430738"/>
<accession>D8TAD0</accession>
<feature type="transmembrane region" description="Helical" evidence="1">
    <location>
        <begin position="454"/>
        <end position="473"/>
    </location>
</feature>
<dbReference type="InterPro" id="IPR007246">
    <property type="entry name" value="Gaa1"/>
</dbReference>
<protein>
    <recommendedName>
        <fullName evidence="4">Glycosylphosphatidylinositol anchor attachment 1 protein</fullName>
    </recommendedName>
</protein>
<proteinExistence type="predicted"/>
<reference evidence="2 3" key="1">
    <citation type="journal article" date="2011" name="Science">
        <title>The Selaginella genome identifies genetic changes associated with the evolution of vascular plants.</title>
        <authorList>
            <person name="Banks J.A."/>
            <person name="Nishiyama T."/>
            <person name="Hasebe M."/>
            <person name="Bowman J.L."/>
            <person name="Gribskov M."/>
            <person name="dePamphilis C."/>
            <person name="Albert V.A."/>
            <person name="Aono N."/>
            <person name="Aoyama T."/>
            <person name="Ambrose B.A."/>
            <person name="Ashton N.W."/>
            <person name="Axtell M.J."/>
            <person name="Barker E."/>
            <person name="Barker M.S."/>
            <person name="Bennetzen J.L."/>
            <person name="Bonawitz N.D."/>
            <person name="Chapple C."/>
            <person name="Cheng C."/>
            <person name="Correa L.G."/>
            <person name="Dacre M."/>
            <person name="DeBarry J."/>
            <person name="Dreyer I."/>
            <person name="Elias M."/>
            <person name="Engstrom E.M."/>
            <person name="Estelle M."/>
            <person name="Feng L."/>
            <person name="Finet C."/>
            <person name="Floyd S.K."/>
            <person name="Frommer W.B."/>
            <person name="Fujita T."/>
            <person name="Gramzow L."/>
            <person name="Gutensohn M."/>
            <person name="Harholt J."/>
            <person name="Hattori M."/>
            <person name="Heyl A."/>
            <person name="Hirai T."/>
            <person name="Hiwatashi Y."/>
            <person name="Ishikawa M."/>
            <person name="Iwata M."/>
            <person name="Karol K.G."/>
            <person name="Koehler B."/>
            <person name="Kolukisaoglu U."/>
            <person name="Kubo M."/>
            <person name="Kurata T."/>
            <person name="Lalonde S."/>
            <person name="Li K."/>
            <person name="Li Y."/>
            <person name="Litt A."/>
            <person name="Lyons E."/>
            <person name="Manning G."/>
            <person name="Maruyama T."/>
            <person name="Michael T.P."/>
            <person name="Mikami K."/>
            <person name="Miyazaki S."/>
            <person name="Morinaga S."/>
            <person name="Murata T."/>
            <person name="Mueller-Roeber B."/>
            <person name="Nelson D.R."/>
            <person name="Obara M."/>
            <person name="Oguri Y."/>
            <person name="Olmstead R.G."/>
            <person name="Onodera N."/>
            <person name="Petersen B.L."/>
            <person name="Pils B."/>
            <person name="Prigge M."/>
            <person name="Rensing S.A."/>
            <person name="Riano-Pachon D.M."/>
            <person name="Roberts A.W."/>
            <person name="Sato Y."/>
            <person name="Scheller H.V."/>
            <person name="Schulz B."/>
            <person name="Schulz C."/>
            <person name="Shakirov E.V."/>
            <person name="Shibagaki N."/>
            <person name="Shinohara N."/>
            <person name="Shippen D.E."/>
            <person name="Soerensen I."/>
            <person name="Sotooka R."/>
            <person name="Sugimoto N."/>
            <person name="Sugita M."/>
            <person name="Sumikawa N."/>
            <person name="Tanurdzic M."/>
            <person name="Theissen G."/>
            <person name="Ulvskov P."/>
            <person name="Wakazuki S."/>
            <person name="Weng J.K."/>
            <person name="Willats W.W."/>
            <person name="Wipf D."/>
            <person name="Wolf P.G."/>
            <person name="Yang L."/>
            <person name="Zimmer A.D."/>
            <person name="Zhu Q."/>
            <person name="Mitros T."/>
            <person name="Hellsten U."/>
            <person name="Loque D."/>
            <person name="Otillar R."/>
            <person name="Salamov A."/>
            <person name="Schmutz J."/>
            <person name="Shapiro H."/>
            <person name="Lindquist E."/>
            <person name="Lucas S."/>
            <person name="Rokhsar D."/>
            <person name="Grigoriev I.V."/>
        </authorList>
    </citation>
    <scope>NUCLEOTIDE SEQUENCE [LARGE SCALE GENOMIC DNA]</scope>
</reference>
<keyword evidence="1" id="KW-0472">Membrane</keyword>
<gene>
    <name evidence="2" type="ORF">SELMODRAFT_430738</name>
</gene>
<feature type="transmembrane region" description="Helical" evidence="1">
    <location>
        <begin position="524"/>
        <end position="545"/>
    </location>
</feature>
<sequence>MGADGEKDRQAPPLKGRLLARLAVLIVRHAALVSFVCCVAGIVSLMLLPVLAKSVYVDENALLPGSARATFSHYDTLKAHDLAREIQTLLSSSTDPQKDFRKWLGDRLDALGADYYFHRFCPPTRSFSILGFLSTSHTYEAGKHCLVDGREQTPGVNAVGILRAHQGDGNEAIVLVTPFELENLTAENAIAMGLSLSLLDLLSRALWLAKDVVWVAADSKYEKYTAVAAWLKEYHEPLVSDSSFEGMHYTQDGNSSRDIFFKRAGSITAGFVLEFTRGAGATKVSSLEIHAEGSNGQMPNMDMISVVNLLVSWRQQFHLTLEGVPRIKDWQWLRSVGYVFEIVGKKAAELRKAFLSHAKASFTTAEDYVNGVSVLLRSCWNQMLGVPTGSHGAFRDFQLDAVTLEVVSTDLEHNMDFLTNFGRLIEGVLRSVNNLLEKFHQSLFLYIMVSPNKFVSISTYIIPFGLLLSNFPIQAAALCTSVKATPGSWTRAILVVILVETWSLGNAICPAILFHLFSSAPTRLAVWILLSGLCLAPVFCLRSDAHASDDWYVPLKSLTLGLTGIALGILSAVNFSVALAGALLLVPMCLSAQPFSSSWRALWKPKSGVISRVNAVLAPALTCFPLLVVLTILARESAGEVGNCLITVKNFSLPSYVFCRSRRTRRSSTASKCPTSIKPVVRSPPAFTLAAKRRPPPNEDWRLGPGMYHPRLGPTGPAFSLSAKGTPNLDLEKMWMLERSRHPSPRGNWTPRRFLLSEVTPGPGTYSLPNKNSGPAFTVASKRTTKHDTDAPGPGTYFYSARPQSPSFTMANRFPPSRTCNPGPRTVYGDFYNTPGPAQYNPDRGKHIAGRSGPAFTMTGKWHRGPDSGLPGPGTYFPPQNNTFGQDIRCQHGRKLRSR</sequence>
<evidence type="ECO:0000256" key="1">
    <source>
        <dbReference type="SAM" id="Phobius"/>
    </source>
</evidence>
<dbReference type="HOGENOM" id="CLU_007442_2_0_1"/>
<dbReference type="FunCoup" id="D8TAD0">
    <property type="interactions" value="4798"/>
</dbReference>
<dbReference type="Gramene" id="EFJ06367">
    <property type="protein sequence ID" value="EFJ06367"/>
    <property type="gene ID" value="SELMODRAFT_430738"/>
</dbReference>
<name>D8TAD0_SELML</name>
<feature type="transmembrane region" description="Helical" evidence="1">
    <location>
        <begin position="565"/>
        <end position="592"/>
    </location>
</feature>
<dbReference type="GO" id="GO:0042765">
    <property type="term" value="C:GPI-anchor transamidase complex"/>
    <property type="evidence" value="ECO:0000318"/>
    <property type="project" value="GO_Central"/>
</dbReference>
<keyword evidence="1" id="KW-1133">Transmembrane helix</keyword>
<dbReference type="eggNOG" id="KOG3566">
    <property type="taxonomic scope" value="Eukaryota"/>
</dbReference>
<dbReference type="PANTHER" id="PTHR13304">
    <property type="entry name" value="GLYCOSYLPHOSPHATIDYLINOSITOL ANCHOR ATTACHMENT 1 PROTEIN"/>
    <property type="match status" value="1"/>
</dbReference>
<dbReference type="GO" id="GO:0016255">
    <property type="term" value="P:attachment of GPI anchor to protein"/>
    <property type="evidence" value="ECO:0000318"/>
    <property type="project" value="GO_Central"/>
</dbReference>
<dbReference type="Pfam" id="PF07004">
    <property type="entry name" value="SHIPPO-rpt"/>
    <property type="match status" value="3"/>
</dbReference>
<dbReference type="Proteomes" id="UP000001514">
    <property type="component" value="Unassembled WGS sequence"/>
</dbReference>
<dbReference type="AlphaFoldDB" id="D8TAD0"/>
<dbReference type="InParanoid" id="D8TAD0"/>
<evidence type="ECO:0008006" key="4">
    <source>
        <dbReference type="Google" id="ProtNLM"/>
    </source>
</evidence>
<feature type="transmembrane region" description="Helical" evidence="1">
    <location>
        <begin position="22"/>
        <end position="48"/>
    </location>
</feature>
<evidence type="ECO:0000313" key="2">
    <source>
        <dbReference type="EMBL" id="EFJ06367.1"/>
    </source>
</evidence>
<dbReference type="Pfam" id="PF04114">
    <property type="entry name" value="Gaa1"/>
    <property type="match status" value="1"/>
</dbReference>
<dbReference type="PANTHER" id="PTHR13304:SF0">
    <property type="entry name" value="GLYCOSYLPHOSPHATIDYLINOSITOL ANCHOR ATTACHMENT 1 PROTEIN"/>
    <property type="match status" value="1"/>
</dbReference>
<dbReference type="InterPro" id="IPR010736">
    <property type="entry name" value="SHIPPO-rpt"/>
</dbReference>
<evidence type="ECO:0000313" key="3">
    <source>
        <dbReference type="Proteomes" id="UP000001514"/>
    </source>
</evidence>
<keyword evidence="3" id="KW-1185">Reference proteome</keyword>
<dbReference type="STRING" id="88036.D8TAD0"/>
<feature type="transmembrane region" description="Helical" evidence="1">
    <location>
        <begin position="493"/>
        <end position="517"/>
    </location>
</feature>
<organism evidence="3">
    <name type="scientific">Selaginella moellendorffii</name>
    <name type="common">Spikemoss</name>
    <dbReference type="NCBI Taxonomy" id="88036"/>
    <lineage>
        <taxon>Eukaryota</taxon>
        <taxon>Viridiplantae</taxon>
        <taxon>Streptophyta</taxon>
        <taxon>Embryophyta</taxon>
        <taxon>Tracheophyta</taxon>
        <taxon>Lycopodiopsida</taxon>
        <taxon>Selaginellales</taxon>
        <taxon>Selaginellaceae</taxon>
        <taxon>Selaginella</taxon>
    </lineage>
</organism>